<keyword evidence="1" id="KW-0812">Transmembrane</keyword>
<dbReference type="Gramene" id="Kaladp0024s0115.1.v1.1">
    <property type="protein sequence ID" value="Kaladp0024s0115.1.v1.1.CDS.1"/>
    <property type="gene ID" value="Kaladp0024s0115.v1.1"/>
</dbReference>
<dbReference type="EnsemblPlants" id="Kaladp0024s0115.1.v1.1">
    <property type="protein sequence ID" value="Kaladp0024s0115.1.v1.1.CDS.1"/>
    <property type="gene ID" value="Kaladp0024s0115.v1.1"/>
</dbReference>
<keyword evidence="3" id="KW-1185">Reference proteome</keyword>
<evidence type="ECO:0000313" key="2">
    <source>
        <dbReference type="EnsemblPlants" id="Kaladp0024s0115.1.v1.1.CDS.1"/>
    </source>
</evidence>
<feature type="transmembrane region" description="Helical" evidence="1">
    <location>
        <begin position="20"/>
        <end position="41"/>
    </location>
</feature>
<protein>
    <submittedName>
        <fullName evidence="2">Uncharacterized protein</fullName>
    </submittedName>
</protein>
<organism evidence="2 3">
    <name type="scientific">Kalanchoe fedtschenkoi</name>
    <name type="common">Lavender scallops</name>
    <name type="synonym">South American air plant</name>
    <dbReference type="NCBI Taxonomy" id="63787"/>
    <lineage>
        <taxon>Eukaryota</taxon>
        <taxon>Viridiplantae</taxon>
        <taxon>Streptophyta</taxon>
        <taxon>Embryophyta</taxon>
        <taxon>Tracheophyta</taxon>
        <taxon>Spermatophyta</taxon>
        <taxon>Magnoliopsida</taxon>
        <taxon>eudicotyledons</taxon>
        <taxon>Gunneridae</taxon>
        <taxon>Pentapetalae</taxon>
        <taxon>Saxifragales</taxon>
        <taxon>Crassulaceae</taxon>
        <taxon>Kalanchoe</taxon>
    </lineage>
</organism>
<proteinExistence type="predicted"/>
<dbReference type="Proteomes" id="UP000594263">
    <property type="component" value="Unplaced"/>
</dbReference>
<reference evidence="2" key="1">
    <citation type="submission" date="2021-01" db="UniProtKB">
        <authorList>
            <consortium name="EnsemblPlants"/>
        </authorList>
    </citation>
    <scope>IDENTIFICATION</scope>
</reference>
<evidence type="ECO:0000313" key="3">
    <source>
        <dbReference type="Proteomes" id="UP000594263"/>
    </source>
</evidence>
<keyword evidence="1" id="KW-1133">Transmembrane helix</keyword>
<keyword evidence="1" id="KW-0472">Membrane</keyword>
<evidence type="ECO:0000256" key="1">
    <source>
        <dbReference type="SAM" id="Phobius"/>
    </source>
</evidence>
<sequence length="60" mass="6781">MLSLDSTWVSVLMLMRLNARFASGYRVFTFLSAAISVVFYFQSMALTSQEMSILSLVYSV</sequence>
<name>A0A7N0T5I6_KALFE</name>
<accession>A0A7N0T5I6</accession>
<dbReference type="AlphaFoldDB" id="A0A7N0T5I6"/>